<organism evidence="1">
    <name type="scientific">marine sediment metagenome</name>
    <dbReference type="NCBI Taxonomy" id="412755"/>
    <lineage>
        <taxon>unclassified sequences</taxon>
        <taxon>metagenomes</taxon>
        <taxon>ecological metagenomes</taxon>
    </lineage>
</organism>
<reference evidence="1" key="1">
    <citation type="journal article" date="2015" name="Nature">
        <title>Complex archaea that bridge the gap between prokaryotes and eukaryotes.</title>
        <authorList>
            <person name="Spang A."/>
            <person name="Saw J.H."/>
            <person name="Jorgensen S.L."/>
            <person name="Zaremba-Niedzwiedzka K."/>
            <person name="Martijn J."/>
            <person name="Lind A.E."/>
            <person name="van Eijk R."/>
            <person name="Schleper C."/>
            <person name="Guy L."/>
            <person name="Ettema T.J."/>
        </authorList>
    </citation>
    <scope>NUCLEOTIDE SEQUENCE</scope>
</reference>
<accession>A0A0F9Q4G8</accession>
<evidence type="ECO:0000313" key="1">
    <source>
        <dbReference type="EMBL" id="KKN31827.1"/>
    </source>
</evidence>
<proteinExistence type="predicted"/>
<name>A0A0F9Q4G8_9ZZZZ</name>
<comment type="caution">
    <text evidence="1">The sequence shown here is derived from an EMBL/GenBank/DDBJ whole genome shotgun (WGS) entry which is preliminary data.</text>
</comment>
<gene>
    <name evidence="1" type="ORF">LCGC14_0820170</name>
</gene>
<protein>
    <submittedName>
        <fullName evidence="1">Uncharacterized protein</fullName>
    </submittedName>
</protein>
<dbReference type="AlphaFoldDB" id="A0A0F9Q4G8"/>
<dbReference type="EMBL" id="LAZR01002300">
    <property type="protein sequence ID" value="KKN31827.1"/>
    <property type="molecule type" value="Genomic_DNA"/>
</dbReference>
<sequence length="178" mass="20748">MFIELTQLKPRRKVTISTTSIKGLKKSKKGRGSMIQRDDNSLMEVFEFYRVVQFLMYKSRRKAVASFSPNRDKKEWLEWCIEYMGDKRGQWQEQYDDCNYTSPQDIDDREAMSVDDQGIVTFDDGTKGWIYDYTVIDLETNERTRIQGINHVPRIKISEAGDPISDSLPPESSSILDI</sequence>